<evidence type="ECO:0000313" key="6">
    <source>
        <dbReference type="Ensembl" id="ENSNGAP00000020408.1"/>
    </source>
</evidence>
<organism evidence="6 7">
    <name type="scientific">Nannospalax galili</name>
    <name type="common">Northern Israeli blind subterranean mole rat</name>
    <name type="synonym">Spalax galili</name>
    <dbReference type="NCBI Taxonomy" id="1026970"/>
    <lineage>
        <taxon>Eukaryota</taxon>
        <taxon>Metazoa</taxon>
        <taxon>Chordata</taxon>
        <taxon>Craniata</taxon>
        <taxon>Vertebrata</taxon>
        <taxon>Euteleostomi</taxon>
        <taxon>Mammalia</taxon>
        <taxon>Eutheria</taxon>
        <taxon>Euarchontoglires</taxon>
        <taxon>Glires</taxon>
        <taxon>Rodentia</taxon>
        <taxon>Myomorpha</taxon>
        <taxon>Muroidea</taxon>
        <taxon>Spalacidae</taxon>
        <taxon>Spalacinae</taxon>
        <taxon>Nannospalax</taxon>
    </lineage>
</organism>
<feature type="compositionally biased region" description="Polar residues" evidence="4">
    <location>
        <begin position="56"/>
        <end position="71"/>
    </location>
</feature>
<keyword evidence="2" id="KW-0862">Zinc</keyword>
<dbReference type="InterPro" id="IPR029174">
    <property type="entry name" value="DUF4637"/>
</dbReference>
<evidence type="ECO:0000313" key="7">
    <source>
        <dbReference type="Proteomes" id="UP000694381"/>
    </source>
</evidence>
<dbReference type="PANTHER" id="PTHR37878">
    <property type="entry name" value="HYPOTHETICAL PROTEIN LOC689039"/>
    <property type="match status" value="1"/>
</dbReference>
<feature type="domain" description="B box-type" evidence="5">
    <location>
        <begin position="105"/>
        <end position="152"/>
    </location>
</feature>
<dbReference type="PROSITE" id="PS50119">
    <property type="entry name" value="ZF_BBOX"/>
    <property type="match status" value="1"/>
</dbReference>
<dbReference type="OMA" id="HCVLEHP"/>
<accession>A0A8C6RN22</accession>
<keyword evidence="7" id="KW-1185">Reference proteome</keyword>
<name>A0A8C6RN22_NANGA</name>
<dbReference type="Ensembl" id="ENSNGAT00000026077.1">
    <property type="protein sequence ID" value="ENSNGAP00000020408.1"/>
    <property type="gene ID" value="ENSNGAG00000019913.1"/>
</dbReference>
<feature type="compositionally biased region" description="Basic and acidic residues" evidence="4">
    <location>
        <begin position="1"/>
        <end position="55"/>
    </location>
</feature>
<proteinExistence type="predicted"/>
<evidence type="ECO:0000256" key="4">
    <source>
        <dbReference type="SAM" id="MobiDB-lite"/>
    </source>
</evidence>
<sequence length="175" mass="19651">MDKHSVKTPLWRKDVEEPRAEEEGSEEAKEASEEERSVAESESRTEAADREERSGRSVSYSPLRQESSTQQVALLRRADSGFWGWLSPFALLGGLATPADRKRSAPEEPCVLETRRRPPRRGGCARCEILFCKKCKSLHSHPTYVEHCVLEHPDLGKEEASGGSERTHSQPLRPA</sequence>
<dbReference type="GO" id="GO:0008270">
    <property type="term" value="F:zinc ion binding"/>
    <property type="evidence" value="ECO:0007669"/>
    <property type="project" value="UniProtKB-KW"/>
</dbReference>
<keyword evidence="1 3" id="KW-0863">Zinc-finger</keyword>
<feature type="compositionally biased region" description="Basic and acidic residues" evidence="4">
    <location>
        <begin position="155"/>
        <end position="168"/>
    </location>
</feature>
<dbReference type="Proteomes" id="UP000694381">
    <property type="component" value="Unassembled WGS sequence"/>
</dbReference>
<dbReference type="PANTHER" id="PTHR37878:SF1">
    <property type="entry name" value="DUF4637 DOMAIN-CONTAINING PROTEIN"/>
    <property type="match status" value="1"/>
</dbReference>
<evidence type="ECO:0000256" key="3">
    <source>
        <dbReference type="PROSITE-ProRule" id="PRU00024"/>
    </source>
</evidence>
<reference evidence="6" key="2">
    <citation type="submission" date="2025-09" db="UniProtKB">
        <authorList>
            <consortium name="Ensembl"/>
        </authorList>
    </citation>
    <scope>IDENTIFICATION</scope>
</reference>
<dbReference type="AlphaFoldDB" id="A0A8C6RN22"/>
<keyword evidence="1 3" id="KW-0479">Metal-binding</keyword>
<evidence type="ECO:0000256" key="1">
    <source>
        <dbReference type="ARBA" id="ARBA00022771"/>
    </source>
</evidence>
<dbReference type="GeneTree" id="ENSGT00390000007830"/>
<feature type="region of interest" description="Disordered" evidence="4">
    <location>
        <begin position="155"/>
        <end position="175"/>
    </location>
</feature>
<evidence type="ECO:0000259" key="5">
    <source>
        <dbReference type="PROSITE" id="PS50119"/>
    </source>
</evidence>
<protein>
    <submittedName>
        <fullName evidence="6">RIKEN cDNA 1700020L24 gene</fullName>
    </submittedName>
</protein>
<reference evidence="6" key="1">
    <citation type="submission" date="2025-08" db="UniProtKB">
        <authorList>
            <consortium name="Ensembl"/>
        </authorList>
    </citation>
    <scope>IDENTIFICATION</scope>
</reference>
<feature type="region of interest" description="Disordered" evidence="4">
    <location>
        <begin position="1"/>
        <end position="71"/>
    </location>
</feature>
<evidence type="ECO:0000256" key="2">
    <source>
        <dbReference type="ARBA" id="ARBA00022833"/>
    </source>
</evidence>
<dbReference type="Pfam" id="PF15470">
    <property type="entry name" value="DUF4637"/>
    <property type="match status" value="1"/>
</dbReference>
<dbReference type="InterPro" id="IPR000315">
    <property type="entry name" value="Znf_B-box"/>
</dbReference>